<evidence type="ECO:0000313" key="3">
    <source>
        <dbReference type="Proteomes" id="UP001151760"/>
    </source>
</evidence>
<evidence type="ECO:0000256" key="1">
    <source>
        <dbReference type="SAM" id="Phobius"/>
    </source>
</evidence>
<sequence>MMKDVMVKGVNMTIMIAWMIIKMGWIMFLKSPFSWPLRLANELWVRFVFIFLKSPFSWPLRLAHELWVRFVFVFLKYEMESINAQYVIPFEYYNVRPIDKFLVERGRPLPFLSRSESGSNVMDNFGQHASCGSGENSDAQSIGLCCKQRELPFWGTEQLRAGGGEVGRAEKGGVSGCGGVWWRDREASLGCGWCRVRQEGLVHDWA</sequence>
<proteinExistence type="predicted"/>
<evidence type="ECO:0000313" key="2">
    <source>
        <dbReference type="EMBL" id="GJS56202.1"/>
    </source>
</evidence>
<reference evidence="2" key="2">
    <citation type="submission" date="2022-01" db="EMBL/GenBank/DDBJ databases">
        <authorList>
            <person name="Yamashiro T."/>
            <person name="Shiraishi A."/>
            <person name="Satake H."/>
            <person name="Nakayama K."/>
        </authorList>
    </citation>
    <scope>NUCLEOTIDE SEQUENCE</scope>
</reference>
<feature type="transmembrane region" description="Helical" evidence="1">
    <location>
        <begin position="12"/>
        <end position="31"/>
    </location>
</feature>
<keyword evidence="1" id="KW-1133">Transmembrane helix</keyword>
<accession>A0ABQ4WTJ7</accession>
<dbReference type="Proteomes" id="UP001151760">
    <property type="component" value="Unassembled WGS sequence"/>
</dbReference>
<keyword evidence="3" id="KW-1185">Reference proteome</keyword>
<dbReference type="EMBL" id="BQNB010008920">
    <property type="protein sequence ID" value="GJS56202.1"/>
    <property type="molecule type" value="Genomic_DNA"/>
</dbReference>
<evidence type="ECO:0008006" key="4">
    <source>
        <dbReference type="Google" id="ProtNLM"/>
    </source>
</evidence>
<gene>
    <name evidence="2" type="ORF">Tco_0629564</name>
</gene>
<protein>
    <recommendedName>
        <fullName evidence="4">Transmembrane protein</fullName>
    </recommendedName>
</protein>
<keyword evidence="1" id="KW-0812">Transmembrane</keyword>
<organism evidence="2 3">
    <name type="scientific">Tanacetum coccineum</name>
    <dbReference type="NCBI Taxonomy" id="301880"/>
    <lineage>
        <taxon>Eukaryota</taxon>
        <taxon>Viridiplantae</taxon>
        <taxon>Streptophyta</taxon>
        <taxon>Embryophyta</taxon>
        <taxon>Tracheophyta</taxon>
        <taxon>Spermatophyta</taxon>
        <taxon>Magnoliopsida</taxon>
        <taxon>eudicotyledons</taxon>
        <taxon>Gunneridae</taxon>
        <taxon>Pentapetalae</taxon>
        <taxon>asterids</taxon>
        <taxon>campanulids</taxon>
        <taxon>Asterales</taxon>
        <taxon>Asteraceae</taxon>
        <taxon>Asteroideae</taxon>
        <taxon>Anthemideae</taxon>
        <taxon>Anthemidinae</taxon>
        <taxon>Tanacetum</taxon>
    </lineage>
</organism>
<name>A0ABQ4WTJ7_9ASTR</name>
<comment type="caution">
    <text evidence="2">The sequence shown here is derived from an EMBL/GenBank/DDBJ whole genome shotgun (WGS) entry which is preliminary data.</text>
</comment>
<keyword evidence="1" id="KW-0472">Membrane</keyword>
<reference evidence="2" key="1">
    <citation type="journal article" date="2022" name="Int. J. Mol. Sci.">
        <title>Draft Genome of Tanacetum Coccineum: Genomic Comparison of Closely Related Tanacetum-Family Plants.</title>
        <authorList>
            <person name="Yamashiro T."/>
            <person name="Shiraishi A."/>
            <person name="Nakayama K."/>
            <person name="Satake H."/>
        </authorList>
    </citation>
    <scope>NUCLEOTIDE SEQUENCE</scope>
</reference>